<sequence length="93" mass="10479">MRVFCAVVSTSCVVSEIGLVVVENMVFAPTCVHGPTPEERGIPVDAPAMASRMLPWNLEDVCRLQKLGKGQTDWNWSRCHTLWYHMKAHSLRP</sequence>
<dbReference type="Proteomes" id="UP000001038">
    <property type="component" value="Chromosome 3"/>
</dbReference>
<organism evidence="1 2">
    <name type="scientific">Oryzias latipes</name>
    <name type="common">Japanese rice fish</name>
    <name type="synonym">Japanese killifish</name>
    <dbReference type="NCBI Taxonomy" id="8090"/>
    <lineage>
        <taxon>Eukaryota</taxon>
        <taxon>Metazoa</taxon>
        <taxon>Chordata</taxon>
        <taxon>Craniata</taxon>
        <taxon>Vertebrata</taxon>
        <taxon>Euteleostomi</taxon>
        <taxon>Actinopterygii</taxon>
        <taxon>Neopterygii</taxon>
        <taxon>Teleostei</taxon>
        <taxon>Neoteleostei</taxon>
        <taxon>Acanthomorphata</taxon>
        <taxon>Ovalentaria</taxon>
        <taxon>Atherinomorphae</taxon>
        <taxon>Beloniformes</taxon>
        <taxon>Adrianichthyidae</taxon>
        <taxon>Oryziinae</taxon>
        <taxon>Oryzias</taxon>
    </lineage>
</organism>
<dbReference type="Ensembl" id="ENSORLT00000042828.1">
    <property type="protein sequence ID" value="ENSORLP00000035856.1"/>
    <property type="gene ID" value="ENSORLG00000029352.1"/>
</dbReference>
<name>A0A3B3HW59_ORYLA</name>
<dbReference type="GeneTree" id="ENSGT00940000180130"/>
<reference evidence="1 2" key="1">
    <citation type="journal article" date="2007" name="Nature">
        <title>The medaka draft genome and insights into vertebrate genome evolution.</title>
        <authorList>
            <person name="Kasahara M."/>
            <person name="Naruse K."/>
            <person name="Sasaki S."/>
            <person name="Nakatani Y."/>
            <person name="Qu W."/>
            <person name="Ahsan B."/>
            <person name="Yamada T."/>
            <person name="Nagayasu Y."/>
            <person name="Doi K."/>
            <person name="Kasai Y."/>
            <person name="Jindo T."/>
            <person name="Kobayashi D."/>
            <person name="Shimada A."/>
            <person name="Toyoda A."/>
            <person name="Kuroki Y."/>
            <person name="Fujiyama A."/>
            <person name="Sasaki T."/>
            <person name="Shimizu A."/>
            <person name="Asakawa S."/>
            <person name="Shimizu N."/>
            <person name="Hashimoto S."/>
            <person name="Yang J."/>
            <person name="Lee Y."/>
            <person name="Matsushima K."/>
            <person name="Sugano S."/>
            <person name="Sakaizumi M."/>
            <person name="Narita T."/>
            <person name="Ohishi K."/>
            <person name="Haga S."/>
            <person name="Ohta F."/>
            <person name="Nomoto H."/>
            <person name="Nogata K."/>
            <person name="Morishita T."/>
            <person name="Endo T."/>
            <person name="Shin-I T."/>
            <person name="Takeda H."/>
            <person name="Morishita S."/>
            <person name="Kohara Y."/>
        </authorList>
    </citation>
    <scope>NUCLEOTIDE SEQUENCE [LARGE SCALE GENOMIC DNA]</scope>
    <source>
        <strain evidence="1 2">Hd-rR</strain>
    </source>
</reference>
<reference evidence="1" key="3">
    <citation type="submission" date="2025-09" db="UniProtKB">
        <authorList>
            <consortium name="Ensembl"/>
        </authorList>
    </citation>
    <scope>IDENTIFICATION</scope>
    <source>
        <strain evidence="1">Hd-rR</strain>
    </source>
</reference>
<proteinExistence type="predicted"/>
<accession>A0A3B3HW59</accession>
<dbReference type="AlphaFoldDB" id="A0A3B3HW59"/>
<evidence type="ECO:0000313" key="1">
    <source>
        <dbReference type="Ensembl" id="ENSORLP00000035856.1"/>
    </source>
</evidence>
<reference evidence="1" key="2">
    <citation type="submission" date="2025-08" db="UniProtKB">
        <authorList>
            <consortium name="Ensembl"/>
        </authorList>
    </citation>
    <scope>IDENTIFICATION</scope>
    <source>
        <strain evidence="1">Hd-rR</strain>
    </source>
</reference>
<dbReference type="InParanoid" id="A0A3B3HW59"/>
<protein>
    <submittedName>
        <fullName evidence="1">Uncharacterized protein</fullName>
    </submittedName>
</protein>
<evidence type="ECO:0000313" key="2">
    <source>
        <dbReference type="Proteomes" id="UP000001038"/>
    </source>
</evidence>
<keyword evidence="2" id="KW-1185">Reference proteome</keyword>